<evidence type="ECO:0000313" key="3">
    <source>
        <dbReference type="EMBL" id="GLK70214.1"/>
    </source>
</evidence>
<reference evidence="3" key="1">
    <citation type="journal article" date="2014" name="Int. J. Syst. Evol. Microbiol.">
        <title>Complete genome sequence of Corynebacterium casei LMG S-19264T (=DSM 44701T), isolated from a smear-ripened cheese.</title>
        <authorList>
            <consortium name="US DOE Joint Genome Institute (JGI-PGF)"/>
            <person name="Walter F."/>
            <person name="Albersmeier A."/>
            <person name="Kalinowski J."/>
            <person name="Ruckert C."/>
        </authorList>
    </citation>
    <scope>NUCLEOTIDE SEQUENCE</scope>
    <source>
        <strain evidence="3">VKM B-2484</strain>
    </source>
</reference>
<dbReference type="AlphaFoldDB" id="A0A9W6J6B9"/>
<keyword evidence="4" id="KW-1185">Reference proteome</keyword>
<dbReference type="NCBIfam" id="TIGR01552">
    <property type="entry name" value="phd_fam"/>
    <property type="match status" value="1"/>
</dbReference>
<accession>A0A9W6J6B9</accession>
<protein>
    <recommendedName>
        <fullName evidence="2">Antitoxin</fullName>
    </recommendedName>
</protein>
<dbReference type="SUPFAM" id="SSF143120">
    <property type="entry name" value="YefM-like"/>
    <property type="match status" value="1"/>
</dbReference>
<evidence type="ECO:0000256" key="1">
    <source>
        <dbReference type="ARBA" id="ARBA00009981"/>
    </source>
</evidence>
<organism evidence="3 4">
    <name type="scientific">Ancylobacter dichloromethanicus</name>
    <dbReference type="NCBI Taxonomy" id="518825"/>
    <lineage>
        <taxon>Bacteria</taxon>
        <taxon>Pseudomonadati</taxon>
        <taxon>Pseudomonadota</taxon>
        <taxon>Alphaproteobacteria</taxon>
        <taxon>Hyphomicrobiales</taxon>
        <taxon>Xanthobacteraceae</taxon>
        <taxon>Ancylobacter</taxon>
    </lineage>
</organism>
<dbReference type="Proteomes" id="UP001143370">
    <property type="component" value="Unassembled WGS sequence"/>
</dbReference>
<dbReference type="EMBL" id="BSFJ01000002">
    <property type="protein sequence ID" value="GLK70214.1"/>
    <property type="molecule type" value="Genomic_DNA"/>
</dbReference>
<name>A0A9W6J6B9_9HYPH</name>
<proteinExistence type="inferred from homology"/>
<gene>
    <name evidence="3" type="ORF">GCM10017643_03290</name>
</gene>
<comment type="similarity">
    <text evidence="1 2">Belongs to the phD/YefM antitoxin family.</text>
</comment>
<sequence>MRAFTTNDLNKQVGEVTDAATKSPIVITRHRKPRFVMMSYEHYQKIRGEGDPRRAYAAGETPDDVASLFSAELDRLATGEGYDDDR</sequence>
<comment type="function">
    <text evidence="2">Antitoxin component of a type II toxin-antitoxin (TA) system.</text>
</comment>
<comment type="caution">
    <text evidence="3">The sequence shown here is derived from an EMBL/GenBank/DDBJ whole genome shotgun (WGS) entry which is preliminary data.</text>
</comment>
<dbReference type="Gene3D" id="3.40.1620.10">
    <property type="entry name" value="YefM-like domain"/>
    <property type="match status" value="1"/>
</dbReference>
<dbReference type="RefSeq" id="WP_213375205.1">
    <property type="nucleotide sequence ID" value="NZ_BSFJ01000002.1"/>
</dbReference>
<evidence type="ECO:0000256" key="2">
    <source>
        <dbReference type="RuleBase" id="RU362080"/>
    </source>
</evidence>
<dbReference type="Pfam" id="PF02604">
    <property type="entry name" value="PhdYeFM_antitox"/>
    <property type="match status" value="1"/>
</dbReference>
<reference evidence="3" key="2">
    <citation type="submission" date="2023-01" db="EMBL/GenBank/DDBJ databases">
        <authorList>
            <person name="Sun Q."/>
            <person name="Evtushenko L."/>
        </authorList>
    </citation>
    <scope>NUCLEOTIDE SEQUENCE</scope>
    <source>
        <strain evidence="3">VKM B-2484</strain>
    </source>
</reference>
<dbReference type="InterPro" id="IPR036165">
    <property type="entry name" value="YefM-like_sf"/>
</dbReference>
<evidence type="ECO:0000313" key="4">
    <source>
        <dbReference type="Proteomes" id="UP001143370"/>
    </source>
</evidence>
<dbReference type="InterPro" id="IPR006442">
    <property type="entry name" value="Antitoxin_Phd/YefM"/>
</dbReference>